<proteinExistence type="predicted"/>
<dbReference type="InterPro" id="IPR012318">
    <property type="entry name" value="HTH_CRP"/>
</dbReference>
<evidence type="ECO:0000256" key="3">
    <source>
        <dbReference type="ARBA" id="ARBA00023163"/>
    </source>
</evidence>
<reference evidence="6 7" key="1">
    <citation type="submission" date="2017-09" db="EMBL/GenBank/DDBJ databases">
        <title>Sphingomonas adhaesiva DSM 7418, whole genome shotgun sequence.</title>
        <authorList>
            <person name="Feng G."/>
            <person name="Zhu H."/>
        </authorList>
    </citation>
    <scope>NUCLEOTIDE SEQUENCE [LARGE SCALE GENOMIC DNA]</scope>
    <source>
        <strain evidence="6 7">DSM 7418</strain>
    </source>
</reference>
<dbReference type="InterPro" id="IPR014710">
    <property type="entry name" value="RmlC-like_jellyroll"/>
</dbReference>
<evidence type="ECO:0000256" key="1">
    <source>
        <dbReference type="ARBA" id="ARBA00023015"/>
    </source>
</evidence>
<dbReference type="CDD" id="cd00038">
    <property type="entry name" value="CAP_ED"/>
    <property type="match status" value="1"/>
</dbReference>
<dbReference type="SUPFAM" id="SSF46785">
    <property type="entry name" value="Winged helix' DNA-binding domain"/>
    <property type="match status" value="1"/>
</dbReference>
<dbReference type="SMART" id="SM00419">
    <property type="entry name" value="HTH_CRP"/>
    <property type="match status" value="1"/>
</dbReference>
<evidence type="ECO:0000313" key="6">
    <source>
        <dbReference type="EMBL" id="PCG12949.1"/>
    </source>
</evidence>
<dbReference type="InterPro" id="IPR036388">
    <property type="entry name" value="WH-like_DNA-bd_sf"/>
</dbReference>
<dbReference type="PRINTS" id="PR00034">
    <property type="entry name" value="HTHCRP"/>
</dbReference>
<accession>A0A2A4I375</accession>
<name>A0A2A4I375_9SPHN</name>
<gene>
    <name evidence="6" type="ORF">COA07_17230</name>
</gene>
<dbReference type="GO" id="GO:0003677">
    <property type="term" value="F:DNA binding"/>
    <property type="evidence" value="ECO:0007669"/>
    <property type="project" value="UniProtKB-KW"/>
</dbReference>
<dbReference type="Proteomes" id="UP000218323">
    <property type="component" value="Unassembled WGS sequence"/>
</dbReference>
<feature type="domain" description="Cyclic nucleotide-binding" evidence="4">
    <location>
        <begin position="37"/>
        <end position="85"/>
    </location>
</feature>
<evidence type="ECO:0000259" key="5">
    <source>
        <dbReference type="PROSITE" id="PS51063"/>
    </source>
</evidence>
<dbReference type="AlphaFoldDB" id="A0A2A4I375"/>
<dbReference type="PROSITE" id="PS51063">
    <property type="entry name" value="HTH_CRP_2"/>
    <property type="match status" value="1"/>
</dbReference>
<dbReference type="SUPFAM" id="SSF51206">
    <property type="entry name" value="cAMP-binding domain-like"/>
    <property type="match status" value="1"/>
</dbReference>
<evidence type="ECO:0000259" key="4">
    <source>
        <dbReference type="PROSITE" id="PS50042"/>
    </source>
</evidence>
<comment type="caution">
    <text evidence="6">The sequence shown here is derived from an EMBL/GenBank/DDBJ whole genome shotgun (WGS) entry which is preliminary data.</text>
</comment>
<keyword evidence="3" id="KW-0804">Transcription</keyword>
<dbReference type="Gene3D" id="2.60.120.10">
    <property type="entry name" value="Jelly Rolls"/>
    <property type="match status" value="1"/>
</dbReference>
<evidence type="ECO:0000256" key="2">
    <source>
        <dbReference type="ARBA" id="ARBA00023125"/>
    </source>
</evidence>
<sequence length="234" mass="25932">MPDNFEPDSNPLVAGDKAGLTACEEALMLRVGTVRLYSPDSPAYREGDQADNVFIIRAGIARASRLLPDGRRQIVAFLWANDLFGLAEDGAYINTIEAVTTLDVVRTPVAAMNELLRADARISLDMARRTAHSLREAQRHILCLGQLDVPRRVARFISDCASHVELFDERTNVLCMPMKRLDVADYLGTSIEAVARAVTQLESAGLIERRLRRDFLIPDPALLRDYATRATHGS</sequence>
<dbReference type="InterPro" id="IPR036390">
    <property type="entry name" value="WH_DNA-bd_sf"/>
</dbReference>
<dbReference type="InterPro" id="IPR018490">
    <property type="entry name" value="cNMP-bd_dom_sf"/>
</dbReference>
<dbReference type="InterPro" id="IPR000595">
    <property type="entry name" value="cNMP-bd_dom"/>
</dbReference>
<feature type="domain" description="HTH crp-type" evidence="5">
    <location>
        <begin position="147"/>
        <end position="221"/>
    </location>
</feature>
<dbReference type="Pfam" id="PF13545">
    <property type="entry name" value="HTH_Crp_2"/>
    <property type="match status" value="1"/>
</dbReference>
<dbReference type="SMART" id="SM00100">
    <property type="entry name" value="cNMP"/>
    <property type="match status" value="1"/>
</dbReference>
<dbReference type="EMBL" id="NWVC01000019">
    <property type="protein sequence ID" value="PCG12949.1"/>
    <property type="molecule type" value="Genomic_DNA"/>
</dbReference>
<keyword evidence="2" id="KW-0238">DNA-binding</keyword>
<dbReference type="PROSITE" id="PS50042">
    <property type="entry name" value="CNMP_BINDING_3"/>
    <property type="match status" value="1"/>
</dbReference>
<dbReference type="Gene3D" id="1.10.10.10">
    <property type="entry name" value="Winged helix-like DNA-binding domain superfamily/Winged helix DNA-binding domain"/>
    <property type="match status" value="1"/>
</dbReference>
<dbReference type="Pfam" id="PF00027">
    <property type="entry name" value="cNMP_binding"/>
    <property type="match status" value="1"/>
</dbReference>
<keyword evidence="7" id="KW-1185">Reference proteome</keyword>
<dbReference type="GO" id="GO:0006355">
    <property type="term" value="P:regulation of DNA-templated transcription"/>
    <property type="evidence" value="ECO:0007669"/>
    <property type="project" value="InterPro"/>
</dbReference>
<organism evidence="6 7">
    <name type="scientific">Sphingomonas adhaesiva</name>
    <dbReference type="NCBI Taxonomy" id="28212"/>
    <lineage>
        <taxon>Bacteria</taxon>
        <taxon>Pseudomonadati</taxon>
        <taxon>Pseudomonadota</taxon>
        <taxon>Alphaproteobacteria</taxon>
        <taxon>Sphingomonadales</taxon>
        <taxon>Sphingomonadaceae</taxon>
        <taxon>Sphingomonas</taxon>
    </lineage>
</organism>
<keyword evidence="1" id="KW-0805">Transcription regulation</keyword>
<dbReference type="RefSeq" id="WP_083956814.1">
    <property type="nucleotide sequence ID" value="NZ_NWVC01000019.1"/>
</dbReference>
<protein>
    <submittedName>
        <fullName evidence="6">Crp/Fnr family transcriptional regulator</fullName>
    </submittedName>
</protein>
<evidence type="ECO:0000313" key="7">
    <source>
        <dbReference type="Proteomes" id="UP000218323"/>
    </source>
</evidence>